<sequence>MRRCLGVIPVHDVLLGRVCGVVVVILLSRVWGRGIVLPTALYLEFGIVAVLWLSTSWMCGGMV</sequence>
<evidence type="ECO:0000256" key="1">
    <source>
        <dbReference type="SAM" id="Phobius"/>
    </source>
</evidence>
<proteinExistence type="predicted"/>
<evidence type="ECO:0000313" key="2">
    <source>
        <dbReference type="EMBL" id="AIC11680.1"/>
    </source>
</evidence>
<name>A0A060H8L8_XYLFS</name>
<dbReference type="AlphaFoldDB" id="A0A060H8L8"/>
<evidence type="ECO:0000313" key="3">
    <source>
        <dbReference type="Proteomes" id="UP000027215"/>
    </source>
</evidence>
<dbReference type="PATRIC" id="fig|155920.8.peg.3144"/>
<dbReference type="Proteomes" id="UP000027215">
    <property type="component" value="Chromosome"/>
</dbReference>
<organism evidence="2 3">
    <name type="scientific">Xylella fastidiosa subsp. sandyi Ann-1</name>
    <dbReference type="NCBI Taxonomy" id="155920"/>
    <lineage>
        <taxon>Bacteria</taxon>
        <taxon>Pseudomonadati</taxon>
        <taxon>Pseudomonadota</taxon>
        <taxon>Gammaproteobacteria</taxon>
        <taxon>Lysobacterales</taxon>
        <taxon>Lysobacteraceae</taxon>
        <taxon>Xylella</taxon>
    </lineage>
</organism>
<reference evidence="2 3" key="1">
    <citation type="submission" date="2013-08" db="EMBL/GenBank/DDBJ databases">
        <authorList>
            <person name="Stouthamer R."/>
            <person name="Nunney L."/>
        </authorList>
    </citation>
    <scope>NUCLEOTIDE SEQUENCE [LARGE SCALE GENOMIC DNA]</scope>
    <source>
        <strain evidence="3">ann-1</strain>
    </source>
</reference>
<gene>
    <name evidence="2" type="ORF">D934_13275</name>
</gene>
<dbReference type="EMBL" id="CP006696">
    <property type="protein sequence ID" value="AIC11680.1"/>
    <property type="molecule type" value="Genomic_DNA"/>
</dbReference>
<keyword evidence="1" id="KW-0812">Transmembrane</keyword>
<protein>
    <submittedName>
        <fullName evidence="2">Uncharacterized protein</fullName>
    </submittedName>
</protein>
<accession>A0A060H8L8</accession>
<dbReference type="HOGENOM" id="CLU_2884957_0_0_6"/>
<keyword evidence="1" id="KW-1133">Transmembrane helix</keyword>
<keyword evidence="1" id="KW-0472">Membrane</keyword>
<feature type="transmembrane region" description="Helical" evidence="1">
    <location>
        <begin position="34"/>
        <end position="53"/>
    </location>
</feature>
<feature type="transmembrane region" description="Helical" evidence="1">
    <location>
        <begin position="6"/>
        <end position="27"/>
    </location>
</feature>
<dbReference type="KEGG" id="xfs:D934_13275"/>